<reference evidence="3 4" key="1">
    <citation type="submission" date="2012-12" db="EMBL/GenBank/DDBJ databases">
        <title>Genome Assembly of Photobacterium sp. AK15.</title>
        <authorList>
            <person name="Khatri I."/>
            <person name="Vaidya B."/>
            <person name="Srinivas T.N.R."/>
            <person name="Subramanian S."/>
            <person name="Pinnaka A."/>
        </authorList>
    </citation>
    <scope>NUCLEOTIDE SEQUENCE [LARGE SCALE GENOMIC DNA]</scope>
    <source>
        <strain evidence="3 4">AK15</strain>
    </source>
</reference>
<keyword evidence="4" id="KW-1185">Reference proteome</keyword>
<comment type="caution">
    <text evidence="3">The sequence shown here is derived from an EMBL/GenBank/DDBJ whole genome shotgun (WGS) entry which is preliminary data.</text>
</comment>
<dbReference type="RefSeq" id="WP_007465772.1">
    <property type="nucleotide sequence ID" value="NZ_AMZO01000016.1"/>
</dbReference>
<name>L8JAG2_9GAMM</name>
<dbReference type="OrthoDB" id="5782056at2"/>
<dbReference type="GO" id="GO:0006265">
    <property type="term" value="P:DNA topological change"/>
    <property type="evidence" value="ECO:0007669"/>
    <property type="project" value="InterPro"/>
</dbReference>
<evidence type="ECO:0008006" key="5">
    <source>
        <dbReference type="Google" id="ProtNLM"/>
    </source>
</evidence>
<dbReference type="GO" id="GO:0005694">
    <property type="term" value="C:chromosome"/>
    <property type="evidence" value="ECO:0007669"/>
    <property type="project" value="InterPro"/>
</dbReference>
<organism evidence="3 4">
    <name type="scientific">Photobacterium marinum</name>
    <dbReference type="NCBI Taxonomy" id="1056511"/>
    <lineage>
        <taxon>Bacteria</taxon>
        <taxon>Pseudomonadati</taxon>
        <taxon>Pseudomonadota</taxon>
        <taxon>Gammaproteobacteria</taxon>
        <taxon>Vibrionales</taxon>
        <taxon>Vibrionaceae</taxon>
        <taxon>Photobacterium</taxon>
    </lineage>
</organism>
<dbReference type="InterPro" id="IPR014538">
    <property type="entry name" value="UCP028063_topo_Znf"/>
</dbReference>
<dbReference type="InterPro" id="IPR013498">
    <property type="entry name" value="Topo_IA_Znf"/>
</dbReference>
<gene>
    <name evidence="3" type="ORF">C942_00842</name>
</gene>
<feature type="domain" description="DNA topoisomerase type IA zn finger" evidence="1">
    <location>
        <begin position="185"/>
        <end position="221"/>
    </location>
</feature>
<dbReference type="EMBL" id="AMZO01000016">
    <property type="protein sequence ID" value="ELR65756.1"/>
    <property type="molecule type" value="Genomic_DNA"/>
</dbReference>
<evidence type="ECO:0000313" key="4">
    <source>
        <dbReference type="Proteomes" id="UP000011134"/>
    </source>
</evidence>
<evidence type="ECO:0000259" key="1">
    <source>
        <dbReference type="Pfam" id="PF01396"/>
    </source>
</evidence>
<dbReference type="Proteomes" id="UP000011134">
    <property type="component" value="Unassembled WGS sequence"/>
</dbReference>
<dbReference type="Gene3D" id="3.30.65.10">
    <property type="entry name" value="Bacterial Topoisomerase I, domain 1"/>
    <property type="match status" value="1"/>
</dbReference>
<dbReference type="PIRSF" id="PIRSF028063">
    <property type="entry name" value="UCP028063"/>
    <property type="match status" value="1"/>
</dbReference>
<dbReference type="PATRIC" id="fig|1056511.3.peg.2334"/>
<dbReference type="Pfam" id="PF10881">
    <property type="entry name" value="DUF2726"/>
    <property type="match status" value="1"/>
</dbReference>
<dbReference type="AlphaFoldDB" id="L8JAG2"/>
<dbReference type="GO" id="GO:0003916">
    <property type="term" value="F:DNA topoisomerase activity"/>
    <property type="evidence" value="ECO:0007669"/>
    <property type="project" value="InterPro"/>
</dbReference>
<dbReference type="Pfam" id="PF01396">
    <property type="entry name" value="Zn_ribbon_Top1"/>
    <property type="match status" value="1"/>
</dbReference>
<proteinExistence type="predicted"/>
<sequence>MELLVIVGVFFLLCAVFFIRTVSKKKAVDKAVDVDKDDSYAFEAIGALFTAAERSFYGVLTQSLKDNYVLLGKVRVADIIKPQGNLNRSEWQTAFNQISRKHIDFVICDKDNLSILCAIELNDSSHNKADRAQRDAFLSRALSSANIPFVEFTAKRSYVIRDIQNELHQFLAQQSSQTPSADTKICPCCSSQLVERVSKRGKNQGNTFWGCSAYPKCRYVEES</sequence>
<protein>
    <recommendedName>
        <fullName evidence="5">DUF2726 domain-containing protein</fullName>
    </recommendedName>
</protein>
<accession>L8JAG2</accession>
<feature type="domain" description="DUF2726" evidence="2">
    <location>
        <begin position="47"/>
        <end position="167"/>
    </location>
</feature>
<evidence type="ECO:0000313" key="3">
    <source>
        <dbReference type="EMBL" id="ELR65756.1"/>
    </source>
</evidence>
<dbReference type="SUPFAM" id="SSF57783">
    <property type="entry name" value="Zinc beta-ribbon"/>
    <property type="match status" value="1"/>
</dbReference>
<evidence type="ECO:0000259" key="2">
    <source>
        <dbReference type="Pfam" id="PF10881"/>
    </source>
</evidence>
<dbReference type="GO" id="GO:0003677">
    <property type="term" value="F:DNA binding"/>
    <property type="evidence" value="ECO:0007669"/>
    <property type="project" value="InterPro"/>
</dbReference>
<dbReference type="InterPro" id="IPR024402">
    <property type="entry name" value="DUF2726"/>
</dbReference>